<protein>
    <submittedName>
        <fullName evidence="2">Uncharacterized protein</fullName>
    </submittedName>
</protein>
<feature type="transmembrane region" description="Helical" evidence="1">
    <location>
        <begin position="548"/>
        <end position="565"/>
    </location>
</feature>
<feature type="transmembrane region" description="Helical" evidence="1">
    <location>
        <begin position="191"/>
        <end position="214"/>
    </location>
</feature>
<feature type="transmembrane region" description="Helical" evidence="1">
    <location>
        <begin position="159"/>
        <end position="179"/>
    </location>
</feature>
<evidence type="ECO:0000256" key="1">
    <source>
        <dbReference type="SAM" id="Phobius"/>
    </source>
</evidence>
<feature type="transmembrane region" description="Helical" evidence="1">
    <location>
        <begin position="118"/>
        <end position="138"/>
    </location>
</feature>
<feature type="transmembrane region" description="Helical" evidence="1">
    <location>
        <begin position="12"/>
        <end position="34"/>
    </location>
</feature>
<dbReference type="EMBL" id="JAKKPZ010000024">
    <property type="protein sequence ID" value="KAI1710847.1"/>
    <property type="molecule type" value="Genomic_DNA"/>
</dbReference>
<feature type="transmembrane region" description="Helical" evidence="1">
    <location>
        <begin position="464"/>
        <end position="489"/>
    </location>
</feature>
<feature type="transmembrane region" description="Helical" evidence="1">
    <location>
        <begin position="86"/>
        <end position="106"/>
    </location>
</feature>
<keyword evidence="3" id="KW-1185">Reference proteome</keyword>
<dbReference type="Proteomes" id="UP001201812">
    <property type="component" value="Unassembled WGS sequence"/>
</dbReference>
<feature type="transmembrane region" description="Helical" evidence="1">
    <location>
        <begin position="572"/>
        <end position="593"/>
    </location>
</feature>
<dbReference type="AlphaFoldDB" id="A0AAD4R5J4"/>
<proteinExistence type="predicted"/>
<keyword evidence="1" id="KW-0472">Membrane</keyword>
<comment type="caution">
    <text evidence="2">The sequence shown here is derived from an EMBL/GenBank/DDBJ whole genome shotgun (WGS) entry which is preliminary data.</text>
</comment>
<feature type="transmembrane region" description="Helical" evidence="1">
    <location>
        <begin position="330"/>
        <end position="355"/>
    </location>
</feature>
<feature type="transmembrane region" description="Helical" evidence="1">
    <location>
        <begin position="392"/>
        <end position="414"/>
    </location>
</feature>
<accession>A0AAD4R5J4</accession>
<gene>
    <name evidence="2" type="ORF">DdX_10549</name>
</gene>
<feature type="transmembrane region" description="Helical" evidence="1">
    <location>
        <begin position="54"/>
        <end position="79"/>
    </location>
</feature>
<organism evidence="2 3">
    <name type="scientific">Ditylenchus destructor</name>
    <dbReference type="NCBI Taxonomy" id="166010"/>
    <lineage>
        <taxon>Eukaryota</taxon>
        <taxon>Metazoa</taxon>
        <taxon>Ecdysozoa</taxon>
        <taxon>Nematoda</taxon>
        <taxon>Chromadorea</taxon>
        <taxon>Rhabditida</taxon>
        <taxon>Tylenchina</taxon>
        <taxon>Tylenchomorpha</taxon>
        <taxon>Sphaerularioidea</taxon>
        <taxon>Anguinidae</taxon>
        <taxon>Anguininae</taxon>
        <taxon>Ditylenchus</taxon>
    </lineage>
</organism>
<evidence type="ECO:0000313" key="3">
    <source>
        <dbReference type="Proteomes" id="UP001201812"/>
    </source>
</evidence>
<feature type="transmembrane region" description="Helical" evidence="1">
    <location>
        <begin position="652"/>
        <end position="681"/>
    </location>
</feature>
<sequence>MEIAVQHQRISRFIHYSQVLVSLFWLSTCLLIYYHAPSYQVEKLYDCRWHMSSLAISAGFGLLFVSYSTSPLVFAASVVASQYSAVYSLLALIIYTVDTILILYFPQYGVDYTGYVKLATAMIVLSFFGLGLSLAHLYRLFLICWQLQRPSAFVRDERILQFVTGLQTSLALFTTYVVAELTSIKTWFVRSYVVSEFSCSLLSITLAFIQVLALRASNSWLIKAVVVMNICQFFQELNITLSLFHTYFYVGKLDSMMGLDGSLTQFRKIIFALNLLDHISRMSLCVFVTLNLSRNVFDKGLSSRVEHKVDSEMLTAEEQLMKEKSKENRWLFAVFGGICAIVFAHFVVNSGYVFIDAVYEALSVAAGLSVIFSVFLLISIVIYVARRLKIALVLSAFCSLNLCITAILLIFAFIQDIILATNMEFETSDLNSSEITTLYPDFTEISTTTAKDSEDFPTLESLRAWLYLSDFGLAIATMVIASLTLRFAFRQLLSVKTLKSQSPRVESAIKMLSHLGTVGVATCVFELLLLIQVRASTDQVYLNLNGNVYDWLVMTGQSILLCYICSHERYQALLLVLIIQVATMSTTSLELVAQQTEVVQMYINSVFRFYDLQKKPSAVSVVPIRSSEEPGFASALTTTTISPTTNAISAGLFVAVLALHFLQILQWILSIVTLALSLFVFDNLAKEDNSPISHNADNPAESDVSRLETNMEVRRSPSRTRAQPNSNGCFSFENRVFDENSMAEENGIEVRNENESL</sequence>
<feature type="transmembrane region" description="Helical" evidence="1">
    <location>
        <begin position="361"/>
        <end position="385"/>
    </location>
</feature>
<evidence type="ECO:0000313" key="2">
    <source>
        <dbReference type="EMBL" id="KAI1710847.1"/>
    </source>
</evidence>
<reference evidence="2" key="1">
    <citation type="submission" date="2022-01" db="EMBL/GenBank/DDBJ databases">
        <title>Genome Sequence Resource for Two Populations of Ditylenchus destructor, the Migratory Endoparasitic Phytonematode.</title>
        <authorList>
            <person name="Zhang H."/>
            <person name="Lin R."/>
            <person name="Xie B."/>
        </authorList>
    </citation>
    <scope>NUCLEOTIDE SEQUENCE</scope>
    <source>
        <strain evidence="2">BazhouSP</strain>
    </source>
</reference>
<name>A0AAD4R5J4_9BILA</name>
<feature type="transmembrane region" description="Helical" evidence="1">
    <location>
        <begin position="509"/>
        <end position="533"/>
    </location>
</feature>
<keyword evidence="1" id="KW-1133">Transmembrane helix</keyword>
<keyword evidence="1" id="KW-0812">Transmembrane</keyword>